<dbReference type="Proteomes" id="UP000799324">
    <property type="component" value="Unassembled WGS sequence"/>
</dbReference>
<evidence type="ECO:0000256" key="1">
    <source>
        <dbReference type="SAM" id="MobiDB-lite"/>
    </source>
</evidence>
<accession>A0A6A6SVP2</accession>
<sequence>MSPGYGQYIPKTDYLDSTMTDSTTTPNAIAPPVVQQEYRATEHALSCSPASSKTSHNSATHPDTQWTNPKADHWRDLRAEIRFNRAHWAAHKARRGDQNTQAFDFDVLGENTGDEELATVKDDEWDKRIAATRQALDRELRAFEWWVIEREHEDEERRRDHWSCFENGPWS</sequence>
<reference evidence="2" key="1">
    <citation type="journal article" date="2020" name="Stud. Mycol.">
        <title>101 Dothideomycetes genomes: a test case for predicting lifestyles and emergence of pathogens.</title>
        <authorList>
            <person name="Haridas S."/>
            <person name="Albert R."/>
            <person name="Binder M."/>
            <person name="Bloem J."/>
            <person name="Labutti K."/>
            <person name="Salamov A."/>
            <person name="Andreopoulos B."/>
            <person name="Baker S."/>
            <person name="Barry K."/>
            <person name="Bills G."/>
            <person name="Bluhm B."/>
            <person name="Cannon C."/>
            <person name="Castanera R."/>
            <person name="Culley D."/>
            <person name="Daum C."/>
            <person name="Ezra D."/>
            <person name="Gonzalez J."/>
            <person name="Henrissat B."/>
            <person name="Kuo A."/>
            <person name="Liang C."/>
            <person name="Lipzen A."/>
            <person name="Lutzoni F."/>
            <person name="Magnuson J."/>
            <person name="Mondo S."/>
            <person name="Nolan M."/>
            <person name="Ohm R."/>
            <person name="Pangilinan J."/>
            <person name="Park H.-J."/>
            <person name="Ramirez L."/>
            <person name="Alfaro M."/>
            <person name="Sun H."/>
            <person name="Tritt A."/>
            <person name="Yoshinaga Y."/>
            <person name="Zwiers L.-H."/>
            <person name="Turgeon B."/>
            <person name="Goodwin S."/>
            <person name="Spatafora J."/>
            <person name="Crous P."/>
            <person name="Grigoriev I."/>
        </authorList>
    </citation>
    <scope>NUCLEOTIDE SEQUENCE</scope>
    <source>
        <strain evidence="2">CBS 122681</strain>
    </source>
</reference>
<feature type="region of interest" description="Disordered" evidence="1">
    <location>
        <begin position="1"/>
        <end position="69"/>
    </location>
</feature>
<dbReference type="EMBL" id="MU004416">
    <property type="protein sequence ID" value="KAF2651845.1"/>
    <property type="molecule type" value="Genomic_DNA"/>
</dbReference>
<feature type="compositionally biased region" description="Polar residues" evidence="1">
    <location>
        <begin position="15"/>
        <end position="27"/>
    </location>
</feature>
<organism evidence="2 3">
    <name type="scientific">Lophiostoma macrostomum CBS 122681</name>
    <dbReference type="NCBI Taxonomy" id="1314788"/>
    <lineage>
        <taxon>Eukaryota</taxon>
        <taxon>Fungi</taxon>
        <taxon>Dikarya</taxon>
        <taxon>Ascomycota</taxon>
        <taxon>Pezizomycotina</taxon>
        <taxon>Dothideomycetes</taxon>
        <taxon>Pleosporomycetidae</taxon>
        <taxon>Pleosporales</taxon>
        <taxon>Lophiostomataceae</taxon>
        <taxon>Lophiostoma</taxon>
    </lineage>
</organism>
<feature type="compositionally biased region" description="Polar residues" evidence="1">
    <location>
        <begin position="48"/>
        <end position="68"/>
    </location>
</feature>
<protein>
    <submittedName>
        <fullName evidence="2">Uncharacterized protein</fullName>
    </submittedName>
</protein>
<proteinExistence type="predicted"/>
<keyword evidence="3" id="KW-1185">Reference proteome</keyword>
<gene>
    <name evidence="2" type="ORF">K491DRAFT_719493</name>
</gene>
<evidence type="ECO:0000313" key="3">
    <source>
        <dbReference type="Proteomes" id="UP000799324"/>
    </source>
</evidence>
<dbReference type="AlphaFoldDB" id="A0A6A6SVP2"/>
<name>A0A6A6SVP2_9PLEO</name>
<evidence type="ECO:0000313" key="2">
    <source>
        <dbReference type="EMBL" id="KAF2651845.1"/>
    </source>
</evidence>